<dbReference type="EMBL" id="AJWY01012195">
    <property type="protein sequence ID" value="EKC50614.1"/>
    <property type="molecule type" value="Genomic_DNA"/>
</dbReference>
<feature type="non-terminal residue" evidence="5">
    <location>
        <position position="116"/>
    </location>
</feature>
<gene>
    <name evidence="5" type="ORF">LEA_17791</name>
</gene>
<comment type="caution">
    <text evidence="5">The sequence shown here is derived from an EMBL/GenBank/DDBJ whole genome shotgun (WGS) entry which is preliminary data.</text>
</comment>
<keyword evidence="2" id="KW-0342">GTP-binding</keyword>
<keyword evidence="5" id="KW-0131">Cell cycle</keyword>
<dbReference type="Pfam" id="PF00091">
    <property type="entry name" value="Tubulin"/>
    <property type="match status" value="1"/>
</dbReference>
<dbReference type="AlphaFoldDB" id="K1S581"/>
<dbReference type="SMART" id="SM00864">
    <property type="entry name" value="Tubulin"/>
    <property type="match status" value="1"/>
</dbReference>
<dbReference type="GO" id="GO:0005525">
    <property type="term" value="F:GTP binding"/>
    <property type="evidence" value="ECO:0007669"/>
    <property type="project" value="UniProtKB-KW"/>
</dbReference>
<feature type="region of interest" description="Disordered" evidence="3">
    <location>
        <begin position="67"/>
        <end position="89"/>
    </location>
</feature>
<dbReference type="InterPro" id="IPR045061">
    <property type="entry name" value="FtsZ/CetZ"/>
</dbReference>
<dbReference type="InterPro" id="IPR003008">
    <property type="entry name" value="Tubulin_FtsZ_GTPase"/>
</dbReference>
<dbReference type="PANTHER" id="PTHR30314:SF3">
    <property type="entry name" value="MITOCHONDRIAL DIVISION PROTEIN FSZA"/>
    <property type="match status" value="1"/>
</dbReference>
<name>K1S581_9ZZZZ</name>
<dbReference type="PANTHER" id="PTHR30314">
    <property type="entry name" value="CELL DIVISION PROTEIN FTSZ-RELATED"/>
    <property type="match status" value="1"/>
</dbReference>
<protein>
    <submittedName>
        <fullName evidence="5">Cell division protein FtsZ</fullName>
    </submittedName>
</protein>
<dbReference type="GO" id="GO:0051301">
    <property type="term" value="P:cell division"/>
    <property type="evidence" value="ECO:0007669"/>
    <property type="project" value="UniProtKB-KW"/>
</dbReference>
<dbReference type="Gene3D" id="3.40.50.1440">
    <property type="entry name" value="Tubulin/FtsZ, GTPase domain"/>
    <property type="match status" value="1"/>
</dbReference>
<feature type="domain" description="Tubulin/FtsZ GTPase" evidence="4">
    <location>
        <begin position="15"/>
        <end position="116"/>
    </location>
</feature>
<keyword evidence="5" id="KW-0132">Cell division</keyword>
<evidence type="ECO:0000313" key="5">
    <source>
        <dbReference type="EMBL" id="EKC50614.1"/>
    </source>
</evidence>
<keyword evidence="1" id="KW-0547">Nucleotide-binding</keyword>
<dbReference type="InterPro" id="IPR036525">
    <property type="entry name" value="Tubulin/FtsZ_GTPase_sf"/>
</dbReference>
<sequence length="116" mass="11860">MSFEFDEEEFERDVKIKVVGVGGGGGNAVENMVRNNVEGVDFIIVNTDVAALKAKDGSAMERVQIGRKTTKGRGAGGKPPVAAESAKENSDDIEEALNGASLVFVAAGMGGGTGTG</sequence>
<accession>K1S581</accession>
<evidence type="ECO:0000259" key="4">
    <source>
        <dbReference type="SMART" id="SM00864"/>
    </source>
</evidence>
<reference evidence="5" key="1">
    <citation type="journal article" date="2013" name="Environ. Microbiol.">
        <title>Microbiota from the distal guts of lean and obese adolescents exhibit partial functional redundancy besides clear differences in community structure.</title>
        <authorList>
            <person name="Ferrer M."/>
            <person name="Ruiz A."/>
            <person name="Lanza F."/>
            <person name="Haange S.B."/>
            <person name="Oberbach A."/>
            <person name="Till H."/>
            <person name="Bargiela R."/>
            <person name="Campoy C."/>
            <person name="Segura M.T."/>
            <person name="Richter M."/>
            <person name="von Bergen M."/>
            <person name="Seifert J."/>
            <person name="Suarez A."/>
        </authorList>
    </citation>
    <scope>NUCLEOTIDE SEQUENCE</scope>
</reference>
<dbReference type="GO" id="GO:0005737">
    <property type="term" value="C:cytoplasm"/>
    <property type="evidence" value="ECO:0007669"/>
    <property type="project" value="TreeGrafter"/>
</dbReference>
<dbReference type="GO" id="GO:0032153">
    <property type="term" value="C:cell division site"/>
    <property type="evidence" value="ECO:0007669"/>
    <property type="project" value="TreeGrafter"/>
</dbReference>
<proteinExistence type="predicted"/>
<evidence type="ECO:0000256" key="2">
    <source>
        <dbReference type="ARBA" id="ARBA00023134"/>
    </source>
</evidence>
<dbReference type="GO" id="GO:0003924">
    <property type="term" value="F:GTPase activity"/>
    <property type="evidence" value="ECO:0007669"/>
    <property type="project" value="InterPro"/>
</dbReference>
<organism evidence="5">
    <name type="scientific">human gut metagenome</name>
    <dbReference type="NCBI Taxonomy" id="408170"/>
    <lineage>
        <taxon>unclassified sequences</taxon>
        <taxon>metagenomes</taxon>
        <taxon>organismal metagenomes</taxon>
    </lineage>
</organism>
<dbReference type="SUPFAM" id="SSF52490">
    <property type="entry name" value="Tubulin nucleotide-binding domain-like"/>
    <property type="match status" value="1"/>
</dbReference>
<evidence type="ECO:0000256" key="3">
    <source>
        <dbReference type="SAM" id="MobiDB-lite"/>
    </source>
</evidence>
<evidence type="ECO:0000256" key="1">
    <source>
        <dbReference type="ARBA" id="ARBA00022741"/>
    </source>
</evidence>